<evidence type="ECO:0000256" key="1">
    <source>
        <dbReference type="SAM" id="Phobius"/>
    </source>
</evidence>
<gene>
    <name evidence="3" type="ORF">ACFFNX_49025</name>
</gene>
<sequence>MGPRRQGRGRQDQRGGVHRGLELLTGRAAPSWWRASAAFRLATLVYAAALILRHRHGYAHPVGGLLALALMAGWTALATVVYARPALRRRGFVVADVLVAVVLVLGTRWVDTGVHIDHGAPTLPV</sequence>
<dbReference type="InterPro" id="IPR045975">
    <property type="entry name" value="DUF5931"/>
</dbReference>
<evidence type="ECO:0000313" key="3">
    <source>
        <dbReference type="EMBL" id="MFB9840118.1"/>
    </source>
</evidence>
<keyword evidence="1" id="KW-0472">Membrane</keyword>
<protein>
    <submittedName>
        <fullName evidence="3">DUF5931 domain-containing protein</fullName>
    </submittedName>
</protein>
<evidence type="ECO:0000313" key="4">
    <source>
        <dbReference type="Proteomes" id="UP001589627"/>
    </source>
</evidence>
<feature type="non-terminal residue" evidence="3">
    <location>
        <position position="125"/>
    </location>
</feature>
<reference evidence="3 4" key="1">
    <citation type="submission" date="2024-09" db="EMBL/GenBank/DDBJ databases">
        <authorList>
            <person name="Sun Q."/>
            <person name="Mori K."/>
        </authorList>
    </citation>
    <scope>NUCLEOTIDE SEQUENCE [LARGE SCALE GENOMIC DNA]</scope>
    <source>
        <strain evidence="3 4">TBRC 0563</strain>
    </source>
</reference>
<feature type="transmembrane region" description="Helical" evidence="1">
    <location>
        <begin position="58"/>
        <end position="80"/>
    </location>
</feature>
<organism evidence="3 4">
    <name type="scientific">Actinoallomurus acaciae</name>
    <dbReference type="NCBI Taxonomy" id="502577"/>
    <lineage>
        <taxon>Bacteria</taxon>
        <taxon>Bacillati</taxon>
        <taxon>Actinomycetota</taxon>
        <taxon>Actinomycetes</taxon>
        <taxon>Streptosporangiales</taxon>
        <taxon>Thermomonosporaceae</taxon>
        <taxon>Actinoallomurus</taxon>
    </lineage>
</organism>
<evidence type="ECO:0000259" key="2">
    <source>
        <dbReference type="Pfam" id="PF19354"/>
    </source>
</evidence>
<comment type="caution">
    <text evidence="3">The sequence shown here is derived from an EMBL/GenBank/DDBJ whole genome shotgun (WGS) entry which is preliminary data.</text>
</comment>
<keyword evidence="1" id="KW-1133">Transmembrane helix</keyword>
<dbReference type="Pfam" id="PF19354">
    <property type="entry name" value="DUF5931"/>
    <property type="match status" value="1"/>
</dbReference>
<dbReference type="RefSeq" id="WP_378213340.1">
    <property type="nucleotide sequence ID" value="NZ_JBHLZP010000931.1"/>
</dbReference>
<keyword evidence="4" id="KW-1185">Reference proteome</keyword>
<name>A0ABV5YYL6_9ACTN</name>
<feature type="transmembrane region" description="Helical" evidence="1">
    <location>
        <begin position="32"/>
        <end position="52"/>
    </location>
</feature>
<proteinExistence type="predicted"/>
<keyword evidence="1" id="KW-0812">Transmembrane</keyword>
<feature type="domain" description="DUF5931" evidence="2">
    <location>
        <begin position="32"/>
        <end position="124"/>
    </location>
</feature>
<dbReference type="EMBL" id="JBHLZP010000931">
    <property type="protein sequence ID" value="MFB9840118.1"/>
    <property type="molecule type" value="Genomic_DNA"/>
</dbReference>
<accession>A0ABV5YYL6</accession>
<dbReference type="Proteomes" id="UP001589627">
    <property type="component" value="Unassembled WGS sequence"/>
</dbReference>
<feature type="transmembrane region" description="Helical" evidence="1">
    <location>
        <begin position="92"/>
        <end position="110"/>
    </location>
</feature>